<dbReference type="RefSeq" id="WP_011898567.1">
    <property type="nucleotide sequence ID" value="NC_009348.1"/>
</dbReference>
<evidence type="ECO:0008006" key="5">
    <source>
        <dbReference type="Google" id="ProtNLM"/>
    </source>
</evidence>
<dbReference type="eggNOG" id="COG4104">
    <property type="taxonomic scope" value="Bacteria"/>
</dbReference>
<name>A4SL78_AERS4</name>
<sequence length="343" mass="35607">MTKQAAKVGDIGTDHDGFHPTAIIAGSPDVFIDGIPAARVGDPLAPHDKPNNPPHPRSIASGSSTVFINGMPAALTGGAVDCGGVIIGSGTVVIGDQAPAGRAAPAPQPVTPVEIPVKNAYWPPYDFAQGKTLEVVYTMAPTDIAVLSLAEAKELLQTLYSEMGGKDAVGTTKSYHDLVDGVKTAAQTAKGLGGLGVISYAKNINGIDYVIIKNYRRHAQTLMKGNKWKSSNPRVVQIGIGLTDVKGAARWVKVNAGIEIAFAVGVNAADYILRDEATLAEFVGNSSGDIIKGMMTLVTMSLVVATLPVSGILVTGALFAFGSSGIQIISATLMDEWREVANC</sequence>
<protein>
    <recommendedName>
        <fullName evidence="5">Type VI secretion system PAAR protein</fullName>
    </recommendedName>
</protein>
<proteinExistence type="predicted"/>
<keyword evidence="2" id="KW-1133">Transmembrane helix</keyword>
<dbReference type="Gene3D" id="2.60.200.60">
    <property type="match status" value="1"/>
</dbReference>
<evidence type="ECO:0000256" key="2">
    <source>
        <dbReference type="SAM" id="Phobius"/>
    </source>
</evidence>
<dbReference type="AlphaFoldDB" id="A4SL78"/>
<feature type="region of interest" description="Disordered" evidence="1">
    <location>
        <begin position="41"/>
        <end position="63"/>
    </location>
</feature>
<keyword evidence="2" id="KW-0812">Transmembrane</keyword>
<dbReference type="CDD" id="cd14737">
    <property type="entry name" value="PAAR_1"/>
    <property type="match status" value="1"/>
</dbReference>
<dbReference type="PATRIC" id="fig|382245.13.peg.1548"/>
<dbReference type="STRING" id="29491.GCA_000820065_03175"/>
<dbReference type="NCBIfam" id="NF033420">
    <property type="entry name" value="T6SS_PAAR_dom"/>
    <property type="match status" value="1"/>
</dbReference>
<dbReference type="HOGENOM" id="CLU_063468_0_0_6"/>
<dbReference type="EMBL" id="CP000644">
    <property type="protein sequence ID" value="ABO89650.1"/>
    <property type="molecule type" value="Genomic_DNA"/>
</dbReference>
<reference evidence="4" key="1">
    <citation type="journal article" date="2008" name="BMC Genomics">
        <title>The genome of Aeromonas salmonicida subsp. salmonicida A449: insights into the evolution of a fish pathogen.</title>
        <authorList>
            <person name="Reith M.E."/>
            <person name="Singh R.K."/>
            <person name="Curtis B."/>
            <person name="Boyd J.M."/>
            <person name="Bouevitch A."/>
            <person name="Kimball J."/>
            <person name="Munholland J."/>
            <person name="Murphy C."/>
            <person name="Sarty D."/>
            <person name="Williams J."/>
            <person name="Nash J.H."/>
            <person name="Johnson S.C."/>
            <person name="Brown L.L."/>
        </authorList>
    </citation>
    <scope>NUCLEOTIDE SEQUENCE [LARGE SCALE GENOMIC DNA]</scope>
    <source>
        <strain evidence="4">A449</strain>
    </source>
</reference>
<dbReference type="Proteomes" id="UP000000225">
    <property type="component" value="Chromosome"/>
</dbReference>
<feature type="transmembrane region" description="Helical" evidence="2">
    <location>
        <begin position="294"/>
        <end position="321"/>
    </location>
</feature>
<evidence type="ECO:0000256" key="1">
    <source>
        <dbReference type="SAM" id="MobiDB-lite"/>
    </source>
</evidence>
<accession>A4SL78</accession>
<evidence type="ECO:0000313" key="4">
    <source>
        <dbReference type="Proteomes" id="UP000000225"/>
    </source>
</evidence>
<evidence type="ECO:0000313" key="3">
    <source>
        <dbReference type="EMBL" id="ABO89650.1"/>
    </source>
</evidence>
<dbReference type="KEGG" id="asa:ASA_1565"/>
<gene>
    <name evidence="3" type="ordered locus">ASA_1565</name>
</gene>
<dbReference type="Pfam" id="PF05488">
    <property type="entry name" value="PAAR_motif"/>
    <property type="match status" value="1"/>
</dbReference>
<keyword evidence="2" id="KW-0472">Membrane</keyword>
<dbReference type="InterPro" id="IPR008727">
    <property type="entry name" value="PAAR_motif"/>
</dbReference>
<organism evidence="3 4">
    <name type="scientific">Aeromonas salmonicida (strain A449)</name>
    <dbReference type="NCBI Taxonomy" id="382245"/>
    <lineage>
        <taxon>Bacteria</taxon>
        <taxon>Pseudomonadati</taxon>
        <taxon>Pseudomonadota</taxon>
        <taxon>Gammaproteobacteria</taxon>
        <taxon>Aeromonadales</taxon>
        <taxon>Aeromonadaceae</taxon>
        <taxon>Aeromonas</taxon>
    </lineage>
</organism>